<evidence type="ECO:0000313" key="3">
    <source>
        <dbReference type="Proteomes" id="UP000536275"/>
    </source>
</evidence>
<comment type="caution">
    <text evidence="2">The sequence shown here is derived from an EMBL/GenBank/DDBJ whole genome shotgun (WGS) entry which is preliminary data.</text>
</comment>
<dbReference type="EMBL" id="JABWAD010000060">
    <property type="protein sequence ID" value="KAF6063675.1"/>
    <property type="molecule type" value="Genomic_DNA"/>
</dbReference>
<proteinExistence type="predicted"/>
<sequence length="72" mass="8212">MIDAWSNQLPESFKDDQSNTGSKSPSTTILVLLRGLIWCVLAVRLSSLKGNSEIKDQIIQFRNQKYTEALWQ</sequence>
<gene>
    <name evidence="2" type="ORF">FOB64_005303</name>
</gene>
<dbReference type="Proteomes" id="UP000536275">
    <property type="component" value="Unassembled WGS sequence"/>
</dbReference>
<feature type="region of interest" description="Disordered" evidence="1">
    <location>
        <begin position="1"/>
        <end position="25"/>
    </location>
</feature>
<reference evidence="2 3" key="1">
    <citation type="submission" date="2020-03" db="EMBL/GenBank/DDBJ databases">
        <title>FDA dAtabase for Regulatory Grade micrObial Sequences (FDA-ARGOS): Supporting development and validation of Infectious Disease Dx tests.</title>
        <authorList>
            <person name="Campos J."/>
            <person name="Goldberg B."/>
            <person name="Tallon L."/>
            <person name="Sadzewicz L."/>
            <person name="Vavikolanu K."/>
            <person name="Mehta A."/>
            <person name="Aluvathingal J."/>
            <person name="Nadendla S."/>
            <person name="Nandy P."/>
            <person name="Geyer C."/>
            <person name="Yan Y."/>
            <person name="Sichtig H."/>
        </authorList>
    </citation>
    <scope>NUCLEOTIDE SEQUENCE [LARGE SCALE GENOMIC DNA]</scope>
    <source>
        <strain evidence="2 3">FDAARGOS_656</strain>
    </source>
</reference>
<organism evidence="2 3">
    <name type="scientific">Candida albicans</name>
    <name type="common">Yeast</name>
    <dbReference type="NCBI Taxonomy" id="5476"/>
    <lineage>
        <taxon>Eukaryota</taxon>
        <taxon>Fungi</taxon>
        <taxon>Dikarya</taxon>
        <taxon>Ascomycota</taxon>
        <taxon>Saccharomycotina</taxon>
        <taxon>Pichiomycetes</taxon>
        <taxon>Debaryomycetaceae</taxon>
        <taxon>Candida/Lodderomyces clade</taxon>
        <taxon>Candida</taxon>
    </lineage>
</organism>
<evidence type="ECO:0000256" key="1">
    <source>
        <dbReference type="SAM" id="MobiDB-lite"/>
    </source>
</evidence>
<protein>
    <submittedName>
        <fullName evidence="2">Uncharacterized protein</fullName>
    </submittedName>
</protein>
<evidence type="ECO:0000313" key="2">
    <source>
        <dbReference type="EMBL" id="KAF6063675.1"/>
    </source>
</evidence>
<feature type="compositionally biased region" description="Polar residues" evidence="1">
    <location>
        <begin position="1"/>
        <end position="10"/>
    </location>
</feature>
<dbReference type="AlphaFoldDB" id="A0A8H6F1U1"/>
<accession>A0A8H6F1U1</accession>
<name>A0A8H6F1U1_CANAX</name>